<protein>
    <submittedName>
        <fullName evidence="1">Uncharacterized protein</fullName>
    </submittedName>
</protein>
<organism evidence="1">
    <name type="scientific">marine metagenome</name>
    <dbReference type="NCBI Taxonomy" id="408172"/>
    <lineage>
        <taxon>unclassified sequences</taxon>
        <taxon>metagenomes</taxon>
        <taxon>ecological metagenomes</taxon>
    </lineage>
</organism>
<proteinExistence type="predicted"/>
<dbReference type="EMBL" id="UINC01013673">
    <property type="protein sequence ID" value="SVA58915.1"/>
    <property type="molecule type" value="Genomic_DNA"/>
</dbReference>
<evidence type="ECO:0000313" key="1">
    <source>
        <dbReference type="EMBL" id="SVA58915.1"/>
    </source>
</evidence>
<gene>
    <name evidence="1" type="ORF">METZ01_LOCUS111769</name>
</gene>
<sequence>MTVLIGCTIHINFLISPTVASFTIAIPRVIKIMTAPIPAPYITKAAMEALGEPSVKVIPVTDKKIGRVQLSEAIP</sequence>
<reference evidence="1" key="1">
    <citation type="submission" date="2018-05" db="EMBL/GenBank/DDBJ databases">
        <authorList>
            <person name="Lanie J.A."/>
            <person name="Ng W.-L."/>
            <person name="Kazmierczak K.M."/>
            <person name="Andrzejewski T.M."/>
            <person name="Davidsen T.M."/>
            <person name="Wayne K.J."/>
            <person name="Tettelin H."/>
            <person name="Glass J.I."/>
            <person name="Rusch D."/>
            <person name="Podicherti R."/>
            <person name="Tsui H.-C.T."/>
            <person name="Winkler M.E."/>
        </authorList>
    </citation>
    <scope>NUCLEOTIDE SEQUENCE</scope>
</reference>
<accession>A0A381X2G4</accession>
<dbReference type="AlphaFoldDB" id="A0A381X2G4"/>
<name>A0A381X2G4_9ZZZZ</name>